<keyword evidence="6 8" id="KW-0472">Membrane</keyword>
<gene>
    <name evidence="10" type="ORF">D3C57_104770</name>
</gene>
<dbReference type="InterPro" id="IPR036259">
    <property type="entry name" value="MFS_trans_sf"/>
</dbReference>
<evidence type="ECO:0000313" key="10">
    <source>
        <dbReference type="EMBL" id="RLV77657.1"/>
    </source>
</evidence>
<dbReference type="GO" id="GO:0046677">
    <property type="term" value="P:response to antibiotic"/>
    <property type="evidence" value="ECO:0007669"/>
    <property type="project" value="UniProtKB-KW"/>
</dbReference>
<feature type="transmembrane region" description="Helical" evidence="8">
    <location>
        <begin position="130"/>
        <end position="148"/>
    </location>
</feature>
<comment type="subcellular location">
    <subcellularLocation>
        <location evidence="1">Cell membrane</location>
        <topology evidence="1">Multi-pass membrane protein</topology>
    </subcellularLocation>
</comment>
<dbReference type="GO" id="GO:0005886">
    <property type="term" value="C:plasma membrane"/>
    <property type="evidence" value="ECO:0007669"/>
    <property type="project" value="UniProtKB-SubCell"/>
</dbReference>
<feature type="transmembrane region" description="Helical" evidence="8">
    <location>
        <begin position="99"/>
        <end position="118"/>
    </location>
</feature>
<feature type="transmembrane region" description="Helical" evidence="8">
    <location>
        <begin position="65"/>
        <end position="87"/>
    </location>
</feature>
<evidence type="ECO:0000256" key="8">
    <source>
        <dbReference type="SAM" id="Phobius"/>
    </source>
</evidence>
<dbReference type="EMBL" id="QYCY01000001">
    <property type="protein sequence ID" value="RLV77657.1"/>
    <property type="molecule type" value="Genomic_DNA"/>
</dbReference>
<protein>
    <recommendedName>
        <fullName evidence="9">Major facilitator superfamily (MFS) profile domain-containing protein</fullName>
    </recommendedName>
</protein>
<dbReference type="eggNOG" id="COG0477">
    <property type="taxonomic scope" value="Bacteria"/>
</dbReference>
<comment type="caution">
    <text evidence="10">The sequence shown here is derived from an EMBL/GenBank/DDBJ whole genome shotgun (WGS) entry which is preliminary data.</text>
</comment>
<dbReference type="PANTHER" id="PTHR42718">
    <property type="entry name" value="MAJOR FACILITATOR SUPERFAMILY MULTIDRUG TRANSPORTER MFSC"/>
    <property type="match status" value="1"/>
</dbReference>
<dbReference type="Gene3D" id="1.20.1250.20">
    <property type="entry name" value="MFS general substrate transporter like domains"/>
    <property type="match status" value="1"/>
</dbReference>
<evidence type="ECO:0000256" key="4">
    <source>
        <dbReference type="ARBA" id="ARBA00022692"/>
    </source>
</evidence>
<evidence type="ECO:0000256" key="2">
    <source>
        <dbReference type="ARBA" id="ARBA00022448"/>
    </source>
</evidence>
<dbReference type="AlphaFoldDB" id="A0A0A0NHW1"/>
<organism evidence="10 11">
    <name type="scientific">Streptomyces rapamycinicus (strain ATCC 29253 / DSM 41530 / NRRL 5491 / AYB-994)</name>
    <name type="common">Streptomyces hygroscopicus (strain ATCC 29253)</name>
    <dbReference type="NCBI Taxonomy" id="1343740"/>
    <lineage>
        <taxon>Bacteria</taxon>
        <taxon>Bacillati</taxon>
        <taxon>Actinomycetota</taxon>
        <taxon>Actinomycetes</taxon>
        <taxon>Kitasatosporales</taxon>
        <taxon>Streptomycetaceae</taxon>
        <taxon>Streptomyces</taxon>
        <taxon>Streptomyces violaceusniger group</taxon>
    </lineage>
</organism>
<evidence type="ECO:0000256" key="5">
    <source>
        <dbReference type="ARBA" id="ARBA00022989"/>
    </source>
</evidence>
<dbReference type="KEGG" id="src:M271_38840"/>
<evidence type="ECO:0000313" key="11">
    <source>
        <dbReference type="Proteomes" id="UP000281594"/>
    </source>
</evidence>
<dbReference type="Pfam" id="PF07690">
    <property type="entry name" value="MFS_1"/>
    <property type="match status" value="1"/>
</dbReference>
<evidence type="ECO:0000259" key="9">
    <source>
        <dbReference type="PROSITE" id="PS50850"/>
    </source>
</evidence>
<dbReference type="STRING" id="1343740.M271_38840"/>
<dbReference type="GO" id="GO:0022857">
    <property type="term" value="F:transmembrane transporter activity"/>
    <property type="evidence" value="ECO:0007669"/>
    <property type="project" value="InterPro"/>
</dbReference>
<dbReference type="InterPro" id="IPR011701">
    <property type="entry name" value="MFS"/>
</dbReference>
<evidence type="ECO:0000256" key="6">
    <source>
        <dbReference type="ARBA" id="ARBA00023136"/>
    </source>
</evidence>
<feature type="transmembrane region" description="Helical" evidence="8">
    <location>
        <begin position="6"/>
        <end position="26"/>
    </location>
</feature>
<feature type="domain" description="Major facilitator superfamily (MFS) profile" evidence="9">
    <location>
        <begin position="1"/>
        <end position="171"/>
    </location>
</feature>
<name>A0A0A0NHW1_STRRN</name>
<evidence type="ECO:0000256" key="7">
    <source>
        <dbReference type="ARBA" id="ARBA00023251"/>
    </source>
</evidence>
<keyword evidence="7" id="KW-0046">Antibiotic resistance</keyword>
<keyword evidence="2" id="KW-0813">Transport</keyword>
<sequence>MLLGARALQGAFGALLAPTVLGLLTATFTDLGERAKAFGIFGAIASSGGAVGLILGGFLTEYLNWRWMFFVNIPFAVVAALGAHFVIREPAADGNRAALDIPGVVLTSLGLVSLVYGFTRAESDGWSDPVTLVLLAAAVLLLLMFVIFEARTEAVPLENSSLHVMPRLCTR</sequence>
<keyword evidence="5 8" id="KW-1133">Transmembrane helix</keyword>
<dbReference type="InterPro" id="IPR020846">
    <property type="entry name" value="MFS_dom"/>
</dbReference>
<dbReference type="Proteomes" id="UP000281594">
    <property type="component" value="Unassembled WGS sequence"/>
</dbReference>
<dbReference type="PROSITE" id="PS50850">
    <property type="entry name" value="MFS"/>
    <property type="match status" value="1"/>
</dbReference>
<dbReference type="PANTHER" id="PTHR42718:SF46">
    <property type="entry name" value="BLR6921 PROTEIN"/>
    <property type="match status" value="1"/>
</dbReference>
<evidence type="ECO:0000256" key="1">
    <source>
        <dbReference type="ARBA" id="ARBA00004651"/>
    </source>
</evidence>
<keyword evidence="4 8" id="KW-0812">Transmembrane</keyword>
<accession>A0A0A0NHW1</accession>
<dbReference type="HOGENOM" id="CLU_1562031_0_0_11"/>
<reference evidence="10 11" key="1">
    <citation type="journal article" date="2018" name="J. Biol. Chem.">
        <title>Discovery of the actinoplanic acid pathway in Streptomyces rapamycinicus reveals a genetically conserved synergism with rapamycin.</title>
        <authorList>
            <person name="Mrak P."/>
            <person name="Krastel P."/>
            <person name="Pivk Lukancic P."/>
            <person name="Tao J."/>
            <person name="Pistorius D."/>
            <person name="Moore C.M."/>
        </authorList>
    </citation>
    <scope>NUCLEOTIDE SEQUENCE [LARGE SCALE GENOMIC DNA]</scope>
    <source>
        <strain evidence="10 11">NRRL 5491</strain>
    </source>
</reference>
<feature type="transmembrane region" description="Helical" evidence="8">
    <location>
        <begin position="38"/>
        <end position="59"/>
    </location>
</feature>
<dbReference type="SUPFAM" id="SSF103473">
    <property type="entry name" value="MFS general substrate transporter"/>
    <property type="match status" value="1"/>
</dbReference>
<proteinExistence type="predicted"/>
<keyword evidence="3" id="KW-1003">Cell membrane</keyword>
<evidence type="ECO:0000256" key="3">
    <source>
        <dbReference type="ARBA" id="ARBA00022475"/>
    </source>
</evidence>